<dbReference type="Pfam" id="PF00581">
    <property type="entry name" value="Rhodanese"/>
    <property type="match status" value="1"/>
</dbReference>
<feature type="compositionally biased region" description="Basic and acidic residues" evidence="1">
    <location>
        <begin position="221"/>
        <end position="233"/>
    </location>
</feature>
<gene>
    <name evidence="3" type="ORF">EGYM00392_LOCUS28687</name>
</gene>
<evidence type="ECO:0000256" key="1">
    <source>
        <dbReference type="SAM" id="MobiDB-lite"/>
    </source>
</evidence>
<dbReference type="GO" id="GO:0003824">
    <property type="term" value="F:catalytic activity"/>
    <property type="evidence" value="ECO:0007669"/>
    <property type="project" value="InterPro"/>
</dbReference>
<organism evidence="3">
    <name type="scientific">Eutreptiella gymnastica</name>
    <dbReference type="NCBI Taxonomy" id="73025"/>
    <lineage>
        <taxon>Eukaryota</taxon>
        <taxon>Discoba</taxon>
        <taxon>Euglenozoa</taxon>
        <taxon>Euglenida</taxon>
        <taxon>Spirocuta</taxon>
        <taxon>Euglenophyceae</taxon>
        <taxon>Eutreptiales</taxon>
        <taxon>Eutreptiaceae</taxon>
        <taxon>Eutreptiella</taxon>
    </lineage>
</organism>
<dbReference type="SUPFAM" id="SSF52821">
    <property type="entry name" value="Rhodanese/Cell cycle control phosphatase"/>
    <property type="match status" value="1"/>
</dbReference>
<name>A0A7S1NG67_9EUGL</name>
<dbReference type="InterPro" id="IPR044684">
    <property type="entry name" value="STR17/STR18/HARC1-like"/>
</dbReference>
<dbReference type="InterPro" id="IPR001763">
    <property type="entry name" value="Rhodanese-like_dom"/>
</dbReference>
<evidence type="ECO:0000313" key="3">
    <source>
        <dbReference type="EMBL" id="CAD9017577.1"/>
    </source>
</evidence>
<dbReference type="PANTHER" id="PTHR44542:SF14">
    <property type="entry name" value="PROTEIN HIGH ARSENIC CONTENT 1, MITOCHONDRIAL-RELATED"/>
    <property type="match status" value="1"/>
</dbReference>
<dbReference type="PANTHER" id="PTHR44542">
    <property type="entry name" value="THIOSULFATE SULFURTRANSFERASE 18"/>
    <property type="match status" value="1"/>
</dbReference>
<sequence length="241" mass="26064">MNAHVAPNASLWVAPNVAMGGNLATRLQAPYWQRVAPYQPLGSYDLVDPKPTSTTLLAMGGAGLGPKIVSCEEGKTLLDTQSYRFLDLRTAKAYDYEHITKPARKSVNIPYIANADAFMAAVKNTLRGLSEPILVVDDAGQGEAVAAAELMSRAGYTQVVVVEGGYAAWREKYTTTGRNVPPKGRWISTGTEALKSGLNVGDVAASYEEKLNVDAPTSSEWTKDDWVHTRDRNSNQNPGHI</sequence>
<proteinExistence type="predicted"/>
<dbReference type="EMBL" id="HBGA01076761">
    <property type="protein sequence ID" value="CAD9017577.1"/>
    <property type="molecule type" value="Transcribed_RNA"/>
</dbReference>
<dbReference type="PROSITE" id="PS50206">
    <property type="entry name" value="RHODANESE_3"/>
    <property type="match status" value="1"/>
</dbReference>
<dbReference type="SMART" id="SM00450">
    <property type="entry name" value="RHOD"/>
    <property type="match status" value="1"/>
</dbReference>
<dbReference type="AlphaFoldDB" id="A0A7S1NG67"/>
<feature type="region of interest" description="Disordered" evidence="1">
    <location>
        <begin position="218"/>
        <end position="241"/>
    </location>
</feature>
<accession>A0A7S1NG67</accession>
<dbReference type="Gene3D" id="3.40.250.10">
    <property type="entry name" value="Rhodanese-like domain"/>
    <property type="match status" value="1"/>
</dbReference>
<evidence type="ECO:0000259" key="2">
    <source>
        <dbReference type="PROSITE" id="PS50206"/>
    </source>
</evidence>
<dbReference type="InterPro" id="IPR036873">
    <property type="entry name" value="Rhodanese-like_dom_sf"/>
</dbReference>
<reference evidence="3" key="1">
    <citation type="submission" date="2021-01" db="EMBL/GenBank/DDBJ databases">
        <authorList>
            <person name="Corre E."/>
            <person name="Pelletier E."/>
            <person name="Niang G."/>
            <person name="Scheremetjew M."/>
            <person name="Finn R."/>
            <person name="Kale V."/>
            <person name="Holt S."/>
            <person name="Cochrane G."/>
            <person name="Meng A."/>
            <person name="Brown T."/>
            <person name="Cohen L."/>
        </authorList>
    </citation>
    <scope>NUCLEOTIDE SEQUENCE</scope>
    <source>
        <strain evidence="3">NIES-381</strain>
    </source>
</reference>
<protein>
    <recommendedName>
        <fullName evidence="2">Rhodanese domain-containing protein</fullName>
    </recommendedName>
</protein>
<feature type="domain" description="Rhodanese" evidence="2">
    <location>
        <begin position="79"/>
        <end position="178"/>
    </location>
</feature>
<dbReference type="CDD" id="cd00158">
    <property type="entry name" value="RHOD"/>
    <property type="match status" value="1"/>
</dbReference>